<proteinExistence type="inferred from homology"/>
<dbReference type="AlphaFoldDB" id="Q2LPJ0"/>
<dbReference type="Pfam" id="PF03547">
    <property type="entry name" value="Mem_trans"/>
    <property type="match status" value="1"/>
</dbReference>
<feature type="transmembrane region" description="Helical" evidence="8">
    <location>
        <begin position="124"/>
        <end position="145"/>
    </location>
</feature>
<evidence type="ECO:0000313" key="9">
    <source>
        <dbReference type="EMBL" id="ABC76363.1"/>
    </source>
</evidence>
<dbReference type="GO" id="GO:0005886">
    <property type="term" value="C:plasma membrane"/>
    <property type="evidence" value="ECO:0007669"/>
    <property type="project" value="UniProtKB-SubCell"/>
</dbReference>
<dbReference type="Proteomes" id="UP000001933">
    <property type="component" value="Chromosome"/>
</dbReference>
<evidence type="ECO:0000256" key="5">
    <source>
        <dbReference type="ARBA" id="ARBA00022692"/>
    </source>
</evidence>
<dbReference type="PANTHER" id="PTHR36838:SF1">
    <property type="entry name" value="SLR1864 PROTEIN"/>
    <property type="match status" value="1"/>
</dbReference>
<feature type="transmembrane region" description="Helical" evidence="8">
    <location>
        <begin position="253"/>
        <end position="276"/>
    </location>
</feature>
<keyword evidence="10" id="KW-1185">Reference proteome</keyword>
<feature type="transmembrane region" description="Helical" evidence="8">
    <location>
        <begin position="190"/>
        <end position="215"/>
    </location>
</feature>
<evidence type="ECO:0000313" key="10">
    <source>
        <dbReference type="Proteomes" id="UP000001933"/>
    </source>
</evidence>
<keyword evidence="7 8" id="KW-0472">Membrane</keyword>
<keyword evidence="5 8" id="KW-0812">Transmembrane</keyword>
<feature type="transmembrane region" description="Helical" evidence="8">
    <location>
        <begin position="6"/>
        <end position="24"/>
    </location>
</feature>
<feature type="transmembrane region" description="Helical" evidence="8">
    <location>
        <begin position="283"/>
        <end position="305"/>
    </location>
</feature>
<evidence type="ECO:0000256" key="6">
    <source>
        <dbReference type="ARBA" id="ARBA00022989"/>
    </source>
</evidence>
<dbReference type="KEGG" id="sat:SYN_03357"/>
<sequence>MSIISKFIIFQLVILIPFVMGSLVQRQMAQAPQTLIRMNLICLEPLIALWSIWGLNLESTYIALPFSGFCLVLAGGAMGYLFMPFVRLHGKSRATFIISSSLANHGFTMGGFLCYLFLGERGLGLSLIFTSYFMPCIFLVVFPYARSLSSEVRFSMKFLRENIINMQNMPLYAIMAALCLQLLGIKRPSIFFPVDLILLISVSVYYFTLGINFNVKNIFSCFRENGALIAIKFLFLPMMTLITLKIIPLDNLVSQVILIQSFMPTAIYSVVAPVLFNLDTRLATNLFVINTVVFIVFVLPVLFIFHGNLAG</sequence>
<feature type="transmembrane region" description="Helical" evidence="8">
    <location>
        <begin position="61"/>
        <end position="82"/>
    </location>
</feature>
<dbReference type="InterPro" id="IPR038770">
    <property type="entry name" value="Na+/solute_symporter_sf"/>
</dbReference>
<gene>
    <name evidence="9" type="ORF">SYN_03357</name>
</gene>
<keyword evidence="6 8" id="KW-1133">Transmembrane helix</keyword>
<keyword evidence="4" id="KW-1003">Cell membrane</keyword>
<dbReference type="RefSeq" id="WP_011416397.1">
    <property type="nucleotide sequence ID" value="NC_007759.1"/>
</dbReference>
<dbReference type="EMBL" id="CP000252">
    <property type="protein sequence ID" value="ABC76363.1"/>
    <property type="molecule type" value="Genomic_DNA"/>
</dbReference>
<evidence type="ECO:0000256" key="8">
    <source>
        <dbReference type="SAM" id="Phobius"/>
    </source>
</evidence>
<dbReference type="HOGENOM" id="CLU_894082_0_0_7"/>
<evidence type="ECO:0000256" key="3">
    <source>
        <dbReference type="ARBA" id="ARBA00022448"/>
    </source>
</evidence>
<keyword evidence="3" id="KW-0813">Transport</keyword>
<feature type="transmembrane region" description="Helical" evidence="8">
    <location>
        <begin position="227"/>
        <end position="247"/>
    </location>
</feature>
<organism evidence="9 10">
    <name type="scientific">Syntrophus aciditrophicus (strain SB)</name>
    <dbReference type="NCBI Taxonomy" id="56780"/>
    <lineage>
        <taxon>Bacteria</taxon>
        <taxon>Pseudomonadati</taxon>
        <taxon>Thermodesulfobacteriota</taxon>
        <taxon>Syntrophia</taxon>
        <taxon>Syntrophales</taxon>
        <taxon>Syntrophaceae</taxon>
        <taxon>Syntrophus</taxon>
    </lineage>
</organism>
<dbReference type="OrthoDB" id="419762at2"/>
<evidence type="ECO:0000256" key="2">
    <source>
        <dbReference type="ARBA" id="ARBA00010145"/>
    </source>
</evidence>
<accession>Q2LPJ0</accession>
<dbReference type="STRING" id="56780.SYN_03357"/>
<dbReference type="InterPro" id="IPR004776">
    <property type="entry name" value="Mem_transp_PIN-like"/>
</dbReference>
<feature type="transmembrane region" description="Helical" evidence="8">
    <location>
        <begin position="94"/>
        <end position="118"/>
    </location>
</feature>
<reference evidence="9 10" key="1">
    <citation type="journal article" date="2007" name="Proc. Natl. Acad. Sci. U.S.A.">
        <title>The genome of Syntrophus aciditrophicus: life at the thermodynamic limit of microbial growth.</title>
        <authorList>
            <person name="McInerney M.J."/>
            <person name="Rohlin L."/>
            <person name="Mouttaki H."/>
            <person name="Kim U."/>
            <person name="Krupp R.S."/>
            <person name="Rios-Hernandez L."/>
            <person name="Sieber J."/>
            <person name="Struchtemeyer C.G."/>
            <person name="Bhattacharyya A."/>
            <person name="Campbell J.W."/>
            <person name="Gunsalus R.P."/>
        </authorList>
    </citation>
    <scope>NUCLEOTIDE SEQUENCE [LARGE SCALE GENOMIC DNA]</scope>
    <source>
        <strain evidence="9 10">SB</strain>
    </source>
</reference>
<evidence type="ECO:0000256" key="4">
    <source>
        <dbReference type="ARBA" id="ARBA00022475"/>
    </source>
</evidence>
<dbReference type="eggNOG" id="COG0679">
    <property type="taxonomic scope" value="Bacteria"/>
</dbReference>
<dbReference type="GO" id="GO:0055085">
    <property type="term" value="P:transmembrane transport"/>
    <property type="evidence" value="ECO:0007669"/>
    <property type="project" value="InterPro"/>
</dbReference>
<protein>
    <submittedName>
        <fullName evidence="9">Hypothetical membrane protein</fullName>
    </submittedName>
</protein>
<name>Q2LPJ0_SYNAS</name>
<dbReference type="PANTHER" id="PTHR36838">
    <property type="entry name" value="AUXIN EFFLUX CARRIER FAMILY PROTEIN"/>
    <property type="match status" value="1"/>
</dbReference>
<feature type="transmembrane region" description="Helical" evidence="8">
    <location>
        <begin position="166"/>
        <end position="184"/>
    </location>
</feature>
<comment type="subcellular location">
    <subcellularLocation>
        <location evidence="1">Cell membrane</location>
        <topology evidence="1">Multi-pass membrane protein</topology>
    </subcellularLocation>
</comment>
<evidence type="ECO:0000256" key="7">
    <source>
        <dbReference type="ARBA" id="ARBA00023136"/>
    </source>
</evidence>
<dbReference type="InParanoid" id="Q2LPJ0"/>
<comment type="similarity">
    <text evidence="2">Belongs to the auxin efflux carrier (TC 2.A.69) family.</text>
</comment>
<dbReference type="Gene3D" id="1.20.1530.20">
    <property type="match status" value="1"/>
</dbReference>
<evidence type="ECO:0000256" key="1">
    <source>
        <dbReference type="ARBA" id="ARBA00004651"/>
    </source>
</evidence>